<dbReference type="InterPro" id="IPR029055">
    <property type="entry name" value="Ntn_hydrolases_N"/>
</dbReference>
<accession>A0A2T0FP89</accession>
<proteinExistence type="predicted"/>
<dbReference type="Gene3D" id="3.40.50.620">
    <property type="entry name" value="HUPs"/>
    <property type="match status" value="1"/>
</dbReference>
<dbReference type="CDD" id="cd01991">
    <property type="entry name" value="Asn_synthase_B_C"/>
    <property type="match status" value="1"/>
</dbReference>
<dbReference type="GeneID" id="36518165"/>
<keyword evidence="3" id="KW-0315">Glutamine amidotransferase</keyword>
<dbReference type="OrthoDB" id="10252281at2759"/>
<sequence>MCGILFSTVPHDLTGMIRARGPNHYGRYESQDAVLEAAVLALREPATEQPIIVGTKALAYNGEIYGTDGNDSVVFFDRLQASVRDAVQIEGEFAFIYWDNDSIWFGRDRLGRRSLMYSLENGLLVTSVGGAIECNAGVLYQYSLSSKNFSEIDLRRTYTVSRSIGWTPNEQLLQVLKQAVLERTVCPSNLSKVAVLFSGGLDCTIIARLMDMVLPQEFEIDLLNVAFENRRANTMWETPDRILGRRSFSELQALSSRRFNLEEINVPYEEALESHAIVKQLMWPQKTVMDLSIAMAFYFAAKGGHSTTPILFSGLGADELFAGYSRHLGAYTSNKLAEELELDFGRVDTRNLGRDDRVSACWGKEIRYPYLSEAVVTHALQLPLDAKTDGKTTKIALRHVAKALGLEEVCHEKKRAIQFGARSAKMDPGSGKAKGHNLID</sequence>
<keyword evidence="1" id="KW-0028">Amino-acid biosynthesis</keyword>
<dbReference type="Pfam" id="PF13537">
    <property type="entry name" value="GATase_7"/>
    <property type="match status" value="1"/>
</dbReference>
<dbReference type="InterPro" id="IPR014729">
    <property type="entry name" value="Rossmann-like_a/b/a_fold"/>
</dbReference>
<name>A0A2T0FP89_9ASCO</name>
<keyword evidence="2" id="KW-0061">Asparagine biosynthesis</keyword>
<dbReference type="Proteomes" id="UP000238350">
    <property type="component" value="Unassembled WGS sequence"/>
</dbReference>
<dbReference type="SUPFAM" id="SSF56235">
    <property type="entry name" value="N-terminal nucleophile aminohydrolases (Ntn hydrolases)"/>
    <property type="match status" value="1"/>
</dbReference>
<comment type="caution">
    <text evidence="6">The sequence shown here is derived from an EMBL/GenBank/DDBJ whole genome shotgun (WGS) entry which is preliminary data.</text>
</comment>
<keyword evidence="7" id="KW-1185">Reference proteome</keyword>
<dbReference type="Gene3D" id="3.60.20.10">
    <property type="entry name" value="Glutamine Phosphoribosylpyrophosphate, subunit 1, domain 1"/>
    <property type="match status" value="1"/>
</dbReference>
<evidence type="ECO:0000256" key="1">
    <source>
        <dbReference type="ARBA" id="ARBA00022605"/>
    </source>
</evidence>
<feature type="domain" description="Glutamine amidotransferase type-2" evidence="5">
    <location>
        <begin position="85"/>
        <end position="127"/>
    </location>
</feature>
<dbReference type="STRING" id="45607.A0A2T0FP89"/>
<dbReference type="InterPro" id="IPR001962">
    <property type="entry name" value="Asn_synthase"/>
</dbReference>
<dbReference type="GO" id="GO:0006529">
    <property type="term" value="P:asparagine biosynthetic process"/>
    <property type="evidence" value="ECO:0007669"/>
    <property type="project" value="UniProtKB-KW"/>
</dbReference>
<dbReference type="InterPro" id="IPR017932">
    <property type="entry name" value="GATase_2_dom"/>
</dbReference>
<dbReference type="Pfam" id="PF00733">
    <property type="entry name" value="Asn_synthase"/>
    <property type="match status" value="1"/>
</dbReference>
<evidence type="ECO:0000259" key="4">
    <source>
        <dbReference type="Pfam" id="PF00733"/>
    </source>
</evidence>
<protein>
    <submittedName>
        <fullName evidence="6">Asparagine synthetase domain-containing protein C4F6.11c</fullName>
    </submittedName>
</protein>
<feature type="domain" description="Asparagine synthetase" evidence="4">
    <location>
        <begin position="334"/>
        <end position="422"/>
    </location>
</feature>
<dbReference type="RefSeq" id="XP_024666742.1">
    <property type="nucleotide sequence ID" value="XM_024810974.1"/>
</dbReference>
<evidence type="ECO:0000259" key="5">
    <source>
        <dbReference type="Pfam" id="PF13537"/>
    </source>
</evidence>
<dbReference type="PANTHER" id="PTHR45937">
    <property type="entry name" value="ASPARAGINE SYNTHETASE DOMAIN-CONTAINING PROTEIN 1"/>
    <property type="match status" value="1"/>
</dbReference>
<dbReference type="AlphaFoldDB" id="A0A2T0FP89"/>
<dbReference type="SUPFAM" id="SSF52402">
    <property type="entry name" value="Adenine nucleotide alpha hydrolases-like"/>
    <property type="match status" value="1"/>
</dbReference>
<dbReference type="GO" id="GO:0004066">
    <property type="term" value="F:asparagine synthase (glutamine-hydrolyzing) activity"/>
    <property type="evidence" value="ECO:0007669"/>
    <property type="project" value="InterPro"/>
</dbReference>
<dbReference type="EMBL" id="NDIQ01000022">
    <property type="protein sequence ID" value="PRT56797.1"/>
    <property type="molecule type" value="Genomic_DNA"/>
</dbReference>
<dbReference type="InterPro" id="IPR051857">
    <property type="entry name" value="Asn_synthetase_domain"/>
</dbReference>
<evidence type="ECO:0000256" key="3">
    <source>
        <dbReference type="ARBA" id="ARBA00022962"/>
    </source>
</evidence>
<organism evidence="6 7">
    <name type="scientific">Wickerhamiella sorbophila</name>
    <dbReference type="NCBI Taxonomy" id="45607"/>
    <lineage>
        <taxon>Eukaryota</taxon>
        <taxon>Fungi</taxon>
        <taxon>Dikarya</taxon>
        <taxon>Ascomycota</taxon>
        <taxon>Saccharomycotina</taxon>
        <taxon>Dipodascomycetes</taxon>
        <taxon>Dipodascales</taxon>
        <taxon>Trichomonascaceae</taxon>
        <taxon>Wickerhamiella</taxon>
    </lineage>
</organism>
<reference evidence="6 7" key="1">
    <citation type="submission" date="2017-04" db="EMBL/GenBank/DDBJ databases">
        <title>Genome sequencing of [Candida] sorbophila.</title>
        <authorList>
            <person name="Ahn J.O."/>
        </authorList>
    </citation>
    <scope>NUCLEOTIDE SEQUENCE [LARGE SCALE GENOMIC DNA]</scope>
    <source>
        <strain evidence="6 7">DS02</strain>
    </source>
</reference>
<evidence type="ECO:0000256" key="2">
    <source>
        <dbReference type="ARBA" id="ARBA00022888"/>
    </source>
</evidence>
<evidence type="ECO:0000313" key="7">
    <source>
        <dbReference type="Proteomes" id="UP000238350"/>
    </source>
</evidence>
<evidence type="ECO:0000313" key="6">
    <source>
        <dbReference type="EMBL" id="PRT56797.1"/>
    </source>
</evidence>
<dbReference type="PANTHER" id="PTHR45937:SF1">
    <property type="entry name" value="ASPARAGINE SYNTHETASE DOMAIN-CONTAINING PROTEIN 1"/>
    <property type="match status" value="1"/>
</dbReference>
<gene>
    <name evidence="6" type="ORF">B9G98_04417</name>
</gene>